<protein>
    <recommendedName>
        <fullName evidence="3">Polyketide cyclase</fullName>
    </recommendedName>
</protein>
<evidence type="ECO:0008006" key="3">
    <source>
        <dbReference type="Google" id="ProtNLM"/>
    </source>
</evidence>
<sequence length="143" mass="15475">MWFETGADIDAPRERVWQVLTDVVRWPEFIPTMTRVTYAGDGPLGPGVRVRIKQPALPPMVWEVTEFTDGASFTWRAASGGVVTVATHVLTPLPDGGVSLLLTLGQSGSLAPLVGLLTGGRTRRYVRTEAESLKRHSEAAPGH</sequence>
<reference evidence="1 2" key="1">
    <citation type="submission" date="2021-01" db="EMBL/GenBank/DDBJ databases">
        <title>Whole genome shotgun sequence of Microbispora amethystogenes NBRC 101907.</title>
        <authorList>
            <person name="Komaki H."/>
            <person name="Tamura T."/>
        </authorList>
    </citation>
    <scope>NUCLEOTIDE SEQUENCE [LARGE SCALE GENOMIC DNA]</scope>
    <source>
        <strain evidence="1 2">NBRC 101907</strain>
    </source>
</reference>
<dbReference type="Proteomes" id="UP000651728">
    <property type="component" value="Unassembled WGS sequence"/>
</dbReference>
<gene>
    <name evidence="1" type="ORF">Mam01_31320</name>
</gene>
<dbReference type="Gene3D" id="3.30.530.20">
    <property type="match status" value="1"/>
</dbReference>
<evidence type="ECO:0000313" key="2">
    <source>
        <dbReference type="Proteomes" id="UP000651728"/>
    </source>
</evidence>
<dbReference type="SUPFAM" id="SSF55961">
    <property type="entry name" value="Bet v1-like"/>
    <property type="match status" value="1"/>
</dbReference>
<dbReference type="EMBL" id="BOOB01000019">
    <property type="protein sequence ID" value="GIH32968.1"/>
    <property type="molecule type" value="Genomic_DNA"/>
</dbReference>
<accession>A0ABQ4FDS7</accession>
<dbReference type="InterPro" id="IPR019587">
    <property type="entry name" value="Polyketide_cyclase/dehydratase"/>
</dbReference>
<dbReference type="CDD" id="cd08862">
    <property type="entry name" value="SRPBCC_Smu440-like"/>
    <property type="match status" value="1"/>
</dbReference>
<comment type="caution">
    <text evidence="1">The sequence shown here is derived from an EMBL/GenBank/DDBJ whole genome shotgun (WGS) entry which is preliminary data.</text>
</comment>
<organism evidence="1 2">
    <name type="scientific">Microbispora amethystogenes</name>
    <dbReference type="NCBI Taxonomy" id="1427754"/>
    <lineage>
        <taxon>Bacteria</taxon>
        <taxon>Bacillati</taxon>
        <taxon>Actinomycetota</taxon>
        <taxon>Actinomycetes</taxon>
        <taxon>Streptosporangiales</taxon>
        <taxon>Streptosporangiaceae</taxon>
        <taxon>Microbispora</taxon>
    </lineage>
</organism>
<dbReference type="InterPro" id="IPR023393">
    <property type="entry name" value="START-like_dom_sf"/>
</dbReference>
<keyword evidence="2" id="KW-1185">Reference proteome</keyword>
<name>A0ABQ4FDS7_9ACTN</name>
<dbReference type="RefSeq" id="WP_204286024.1">
    <property type="nucleotide sequence ID" value="NZ_BAABEJ010000011.1"/>
</dbReference>
<dbReference type="Pfam" id="PF10604">
    <property type="entry name" value="Polyketide_cyc2"/>
    <property type="match status" value="1"/>
</dbReference>
<proteinExistence type="predicted"/>
<evidence type="ECO:0000313" key="1">
    <source>
        <dbReference type="EMBL" id="GIH32968.1"/>
    </source>
</evidence>